<dbReference type="PROSITE" id="PS00670">
    <property type="entry name" value="D_2_HYDROXYACID_DH_2"/>
    <property type="match status" value="1"/>
</dbReference>
<dbReference type="Gene3D" id="3.40.50.720">
    <property type="entry name" value="NAD(P)-binding Rossmann-like Domain"/>
    <property type="match status" value="2"/>
</dbReference>
<keyword evidence="3" id="KW-0520">NAD</keyword>
<dbReference type="InterPro" id="IPR050223">
    <property type="entry name" value="D-isomer_2-hydroxyacid_DH"/>
</dbReference>
<feature type="domain" description="D-isomer specific 2-hydroxyacid dehydrogenase catalytic" evidence="5">
    <location>
        <begin position="3"/>
        <end position="318"/>
    </location>
</feature>
<dbReference type="FunFam" id="3.40.50.720:FF:000203">
    <property type="entry name" value="D-3-phosphoglycerate dehydrogenase (SerA)"/>
    <property type="match status" value="1"/>
</dbReference>
<dbReference type="GO" id="GO:0030267">
    <property type="term" value="F:glyoxylate reductase (NADPH) activity"/>
    <property type="evidence" value="ECO:0007669"/>
    <property type="project" value="TreeGrafter"/>
</dbReference>
<dbReference type="PANTHER" id="PTHR10996">
    <property type="entry name" value="2-HYDROXYACID DEHYDROGENASE-RELATED"/>
    <property type="match status" value="1"/>
</dbReference>
<dbReference type="InterPro" id="IPR006139">
    <property type="entry name" value="D-isomer_2_OHA_DH_cat_dom"/>
</dbReference>
<dbReference type="RefSeq" id="WP_143156467.1">
    <property type="nucleotide sequence ID" value="NZ_FQVB01000024.1"/>
</dbReference>
<dbReference type="InterPro" id="IPR029753">
    <property type="entry name" value="D-isomer_DH_CS"/>
</dbReference>
<evidence type="ECO:0000256" key="4">
    <source>
        <dbReference type="RuleBase" id="RU003719"/>
    </source>
</evidence>
<gene>
    <name evidence="7" type="ORF">SAMN02745206_02452</name>
</gene>
<dbReference type="AlphaFoldDB" id="A0A1M5DL73"/>
<comment type="similarity">
    <text evidence="1 4">Belongs to the D-isomer specific 2-hydroxyacid dehydrogenase family.</text>
</comment>
<evidence type="ECO:0000259" key="5">
    <source>
        <dbReference type="Pfam" id="PF00389"/>
    </source>
</evidence>
<evidence type="ECO:0000259" key="6">
    <source>
        <dbReference type="Pfam" id="PF02826"/>
    </source>
</evidence>
<dbReference type="InterPro" id="IPR006140">
    <property type="entry name" value="D-isomer_DH_NAD-bd"/>
</dbReference>
<dbReference type="CDD" id="cd05301">
    <property type="entry name" value="GDH"/>
    <property type="match status" value="1"/>
</dbReference>
<evidence type="ECO:0000313" key="8">
    <source>
        <dbReference type="Proteomes" id="UP000184076"/>
    </source>
</evidence>
<dbReference type="GO" id="GO:0005829">
    <property type="term" value="C:cytosol"/>
    <property type="evidence" value="ECO:0007669"/>
    <property type="project" value="TreeGrafter"/>
</dbReference>
<dbReference type="PROSITE" id="PS00671">
    <property type="entry name" value="D_2_HYDROXYACID_DH_3"/>
    <property type="match status" value="1"/>
</dbReference>
<dbReference type="Proteomes" id="UP000184076">
    <property type="component" value="Unassembled WGS sequence"/>
</dbReference>
<keyword evidence="8" id="KW-1185">Reference proteome</keyword>
<dbReference type="InterPro" id="IPR036291">
    <property type="entry name" value="NAD(P)-bd_dom_sf"/>
</dbReference>
<name>A0A1M5DL73_9BACT</name>
<evidence type="ECO:0000256" key="3">
    <source>
        <dbReference type="ARBA" id="ARBA00023027"/>
    </source>
</evidence>
<dbReference type="GO" id="GO:0016618">
    <property type="term" value="F:hydroxypyruvate reductase [NAD(P)H] activity"/>
    <property type="evidence" value="ECO:0007669"/>
    <property type="project" value="TreeGrafter"/>
</dbReference>
<dbReference type="SUPFAM" id="SSF51735">
    <property type="entry name" value="NAD(P)-binding Rossmann-fold domains"/>
    <property type="match status" value="1"/>
</dbReference>
<organism evidence="7 8">
    <name type="scientific">Desulfacinum infernum DSM 9756</name>
    <dbReference type="NCBI Taxonomy" id="1121391"/>
    <lineage>
        <taxon>Bacteria</taxon>
        <taxon>Pseudomonadati</taxon>
        <taxon>Thermodesulfobacteriota</taxon>
        <taxon>Syntrophobacteria</taxon>
        <taxon>Syntrophobacterales</taxon>
        <taxon>Syntrophobacteraceae</taxon>
        <taxon>Desulfacinum</taxon>
    </lineage>
</organism>
<dbReference type="PANTHER" id="PTHR10996:SF283">
    <property type="entry name" value="GLYOXYLATE_HYDROXYPYRUVATE REDUCTASE B"/>
    <property type="match status" value="1"/>
</dbReference>
<feature type="domain" description="D-isomer specific 2-hydroxyacid dehydrogenase NAD-binding" evidence="6">
    <location>
        <begin position="108"/>
        <end position="286"/>
    </location>
</feature>
<proteinExistence type="inferred from homology"/>
<dbReference type="OrthoDB" id="9793626at2"/>
<keyword evidence="2 4" id="KW-0560">Oxidoreductase</keyword>
<reference evidence="8" key="1">
    <citation type="submission" date="2016-11" db="EMBL/GenBank/DDBJ databases">
        <authorList>
            <person name="Varghese N."/>
            <person name="Submissions S."/>
        </authorList>
    </citation>
    <scope>NUCLEOTIDE SEQUENCE [LARGE SCALE GENOMIC DNA]</scope>
    <source>
        <strain evidence="8">DSM 9756</strain>
    </source>
</reference>
<evidence type="ECO:0000256" key="1">
    <source>
        <dbReference type="ARBA" id="ARBA00005854"/>
    </source>
</evidence>
<sequence>MKVLVTAKLPDEAVRKLILAGCDVDGHGEVRPMNREELLARVEGAEGLLCTITDRIDREVFDKAPGLRVAANYGVGFDHIDVAEAGRRGILVTNTPDVLTDATADLAFALILAVARRVVEGDRRTRSGQFRFWAPLHFLGTEVSGKTLGIVGFGRIGKAVARRARGFDMQVLYTARKPLEKREEERLGVRFAPLEELLAQSDFVSLHVPLTPQTRHLIGARELSLMKPSAFLINTARGPVVDEKALVETLRGGGIRGAGLDVYENEPELTPGLADLQNVVLLPHVGSATVETRTRMAEMAVENLLEGLAGRRPPHCLNWEEVKGKR</sequence>
<dbReference type="Pfam" id="PF02826">
    <property type="entry name" value="2-Hacid_dh_C"/>
    <property type="match status" value="1"/>
</dbReference>
<dbReference type="Pfam" id="PF00389">
    <property type="entry name" value="2-Hacid_dh"/>
    <property type="match status" value="1"/>
</dbReference>
<dbReference type="EMBL" id="FQVB01000024">
    <property type="protein sequence ID" value="SHF67768.1"/>
    <property type="molecule type" value="Genomic_DNA"/>
</dbReference>
<evidence type="ECO:0000256" key="2">
    <source>
        <dbReference type="ARBA" id="ARBA00023002"/>
    </source>
</evidence>
<accession>A0A1M5DL73</accession>
<evidence type="ECO:0000313" key="7">
    <source>
        <dbReference type="EMBL" id="SHF67768.1"/>
    </source>
</evidence>
<dbReference type="SUPFAM" id="SSF52283">
    <property type="entry name" value="Formate/glycerate dehydrogenase catalytic domain-like"/>
    <property type="match status" value="1"/>
</dbReference>
<protein>
    <submittedName>
        <fullName evidence="7">Glyoxylate reductase</fullName>
    </submittedName>
</protein>
<dbReference type="STRING" id="1121391.SAMN02745206_02452"/>
<dbReference type="GO" id="GO:0051287">
    <property type="term" value="F:NAD binding"/>
    <property type="evidence" value="ECO:0007669"/>
    <property type="project" value="InterPro"/>
</dbReference>